<evidence type="ECO:0000313" key="20">
    <source>
        <dbReference type="Proteomes" id="UP000255103"/>
    </source>
</evidence>
<evidence type="ECO:0000256" key="3">
    <source>
        <dbReference type="ARBA" id="ARBA00010441"/>
    </source>
</evidence>
<evidence type="ECO:0000256" key="2">
    <source>
        <dbReference type="ARBA" id="ARBA00005042"/>
    </source>
</evidence>
<evidence type="ECO:0000256" key="11">
    <source>
        <dbReference type="ARBA" id="ARBA00023136"/>
    </source>
</evidence>
<organism evidence="18 21">
    <name type="scientific">Helicobacter cinaedi</name>
    <dbReference type="NCBI Taxonomy" id="213"/>
    <lineage>
        <taxon>Bacteria</taxon>
        <taxon>Pseudomonadati</taxon>
        <taxon>Campylobacterota</taxon>
        <taxon>Epsilonproteobacteria</taxon>
        <taxon>Campylobacterales</taxon>
        <taxon>Helicobacteraceae</taxon>
        <taxon>Helicobacter</taxon>
    </lineage>
</organism>
<evidence type="ECO:0000256" key="14">
    <source>
        <dbReference type="ARBA" id="ARBA00048586"/>
    </source>
</evidence>
<sequence length="181" mass="19996">MKHLPNILSISRIFLAILLLFVALHYDVILPDFVDKSWVNYLTCLIFCVASLTDFFDGYIAREYRVHSRFGEVFDPLADKMLILSAFIALLILDRASPWAVFLILSREFFITGLRVIIAGSGASVAASASGKYKTGAQIAAIGFLLADFFPGGEVLLWVAVALTLYSGADYTIKYVKSINV</sequence>
<comment type="pathway">
    <text evidence="2">Phospholipid metabolism; phosphatidylglycerol biosynthesis; phosphatidylglycerol from CDP-diacylglycerol: step 1/2.</text>
</comment>
<dbReference type="RefSeq" id="WP_034586199.1">
    <property type="nucleotide sequence ID" value="NZ_AP025196.1"/>
</dbReference>
<evidence type="ECO:0000256" key="17">
    <source>
        <dbReference type="SAM" id="Phobius"/>
    </source>
</evidence>
<evidence type="ECO:0000256" key="1">
    <source>
        <dbReference type="ARBA" id="ARBA00004141"/>
    </source>
</evidence>
<dbReference type="AlphaFoldDB" id="A0A377JPB4"/>
<keyword evidence="9 17" id="KW-1133">Transmembrane helix</keyword>
<dbReference type="EMBL" id="UGHX01000001">
    <property type="protein sequence ID" value="STP10814.1"/>
    <property type="molecule type" value="Genomic_DNA"/>
</dbReference>
<name>A0A377JPB4_9HELI</name>
<evidence type="ECO:0000256" key="5">
    <source>
        <dbReference type="ARBA" id="ARBA00014944"/>
    </source>
</evidence>
<comment type="subcellular location">
    <subcellularLocation>
        <location evidence="1">Membrane</location>
        <topology evidence="1">Multi-pass membrane protein</topology>
    </subcellularLocation>
</comment>
<comment type="catalytic activity">
    <reaction evidence="14">
        <text>a CDP-1,2-diacyl-sn-glycerol + sn-glycerol 3-phosphate = a 1,2-diacyl-sn-glycero-3-phospho-(1'-sn-glycero-3'-phosphate) + CMP + H(+)</text>
        <dbReference type="Rhea" id="RHEA:12593"/>
        <dbReference type="ChEBI" id="CHEBI:15378"/>
        <dbReference type="ChEBI" id="CHEBI:57597"/>
        <dbReference type="ChEBI" id="CHEBI:58332"/>
        <dbReference type="ChEBI" id="CHEBI:60110"/>
        <dbReference type="ChEBI" id="CHEBI:60377"/>
        <dbReference type="EC" id="2.7.8.5"/>
    </reaction>
</comment>
<dbReference type="Proteomes" id="UP000255335">
    <property type="component" value="Unassembled WGS sequence"/>
</dbReference>
<dbReference type="GO" id="GO:0016020">
    <property type="term" value="C:membrane"/>
    <property type="evidence" value="ECO:0007669"/>
    <property type="project" value="UniProtKB-SubCell"/>
</dbReference>
<evidence type="ECO:0000256" key="16">
    <source>
        <dbReference type="RuleBase" id="RU003750"/>
    </source>
</evidence>
<gene>
    <name evidence="18" type="primary">pgsA</name>
    <name evidence="19" type="ORF">NCTC12219_00694</name>
    <name evidence="18" type="ORF">NCTC12221_01042</name>
</gene>
<keyword evidence="8 17" id="KW-0812">Transmembrane</keyword>
<keyword evidence="10" id="KW-0443">Lipid metabolism</keyword>
<evidence type="ECO:0000256" key="9">
    <source>
        <dbReference type="ARBA" id="ARBA00022989"/>
    </source>
</evidence>
<dbReference type="InterPro" id="IPR043130">
    <property type="entry name" value="CDP-OH_PTrfase_TM_dom"/>
</dbReference>
<evidence type="ECO:0000256" key="7">
    <source>
        <dbReference type="ARBA" id="ARBA00022679"/>
    </source>
</evidence>
<dbReference type="NCBIfam" id="TIGR00560">
    <property type="entry name" value="pgsA"/>
    <property type="match status" value="1"/>
</dbReference>
<keyword evidence="12" id="KW-0594">Phospholipid biosynthesis</keyword>
<feature type="transmembrane region" description="Helical" evidence="17">
    <location>
        <begin position="81"/>
        <end position="103"/>
    </location>
</feature>
<reference evidence="20 21" key="1">
    <citation type="submission" date="2018-06" db="EMBL/GenBank/DDBJ databases">
        <authorList>
            <consortium name="Pathogen Informatics"/>
            <person name="Doyle S."/>
        </authorList>
    </citation>
    <scope>NUCLEOTIDE SEQUENCE [LARGE SCALE GENOMIC DNA]</scope>
    <source>
        <strain evidence="19 20">NCTC12219</strain>
        <strain evidence="18 21">NCTC12221</strain>
    </source>
</reference>
<dbReference type="Proteomes" id="UP000255103">
    <property type="component" value="Unassembled WGS sequence"/>
</dbReference>
<dbReference type="PIRSF" id="PIRSF000847">
    <property type="entry name" value="Phos_ph_gly_syn"/>
    <property type="match status" value="1"/>
</dbReference>
<dbReference type="InterPro" id="IPR048254">
    <property type="entry name" value="CDP_ALCOHOL_P_TRANSF_CS"/>
</dbReference>
<evidence type="ECO:0000256" key="6">
    <source>
        <dbReference type="ARBA" id="ARBA00022516"/>
    </source>
</evidence>
<feature type="transmembrane region" description="Helical" evidence="17">
    <location>
        <begin position="38"/>
        <end position="60"/>
    </location>
</feature>
<dbReference type="EC" id="2.7.8.5" evidence="4 15"/>
<feature type="transmembrane region" description="Helical" evidence="17">
    <location>
        <begin position="7"/>
        <end position="26"/>
    </location>
</feature>
<dbReference type="EMBL" id="UGHZ01000001">
    <property type="protein sequence ID" value="STP09596.1"/>
    <property type="molecule type" value="Genomic_DNA"/>
</dbReference>
<evidence type="ECO:0000313" key="18">
    <source>
        <dbReference type="EMBL" id="STP09596.1"/>
    </source>
</evidence>
<keyword evidence="7 16" id="KW-0808">Transferase</keyword>
<dbReference type="InterPro" id="IPR004570">
    <property type="entry name" value="Phosphatidylglycerol_P_synth"/>
</dbReference>
<feature type="transmembrane region" description="Helical" evidence="17">
    <location>
        <begin position="139"/>
        <end position="166"/>
    </location>
</feature>
<protein>
    <recommendedName>
        <fullName evidence="5 15">CDP-diacylglycerol--glycerol-3-phosphate 3-phosphatidyltransferase</fullName>
        <ecNumber evidence="4 15">2.7.8.5</ecNumber>
    </recommendedName>
</protein>
<evidence type="ECO:0000256" key="13">
    <source>
        <dbReference type="ARBA" id="ARBA00023264"/>
    </source>
</evidence>
<dbReference type="InterPro" id="IPR050324">
    <property type="entry name" value="CDP-alcohol_PTase-I"/>
</dbReference>
<dbReference type="GO" id="GO:0046474">
    <property type="term" value="P:glycerophospholipid biosynthetic process"/>
    <property type="evidence" value="ECO:0007669"/>
    <property type="project" value="TreeGrafter"/>
</dbReference>
<proteinExistence type="inferred from homology"/>
<accession>A0A377JPB4</accession>
<keyword evidence="11 17" id="KW-0472">Membrane</keyword>
<keyword evidence="13" id="KW-1208">Phospholipid metabolism</keyword>
<evidence type="ECO:0000313" key="21">
    <source>
        <dbReference type="Proteomes" id="UP000255335"/>
    </source>
</evidence>
<evidence type="ECO:0000256" key="4">
    <source>
        <dbReference type="ARBA" id="ARBA00013170"/>
    </source>
</evidence>
<dbReference type="GO" id="GO:0008444">
    <property type="term" value="F:CDP-diacylglycerol-glycerol-3-phosphate 3-phosphatidyltransferase activity"/>
    <property type="evidence" value="ECO:0007669"/>
    <property type="project" value="UniProtKB-UniRule"/>
</dbReference>
<dbReference type="PANTHER" id="PTHR14269:SF62">
    <property type="entry name" value="CDP-DIACYLGLYCEROL--GLYCEROL-3-PHOSPHATE 3-PHOSPHATIDYLTRANSFERASE 1, CHLOROPLASTIC"/>
    <property type="match status" value="1"/>
</dbReference>
<evidence type="ECO:0000256" key="15">
    <source>
        <dbReference type="NCBIfam" id="TIGR00560"/>
    </source>
</evidence>
<dbReference type="PROSITE" id="PS00379">
    <property type="entry name" value="CDP_ALCOHOL_P_TRANSF"/>
    <property type="match status" value="1"/>
</dbReference>
<dbReference type="Pfam" id="PF01066">
    <property type="entry name" value="CDP-OH_P_transf"/>
    <property type="match status" value="1"/>
</dbReference>
<feature type="transmembrane region" description="Helical" evidence="17">
    <location>
        <begin position="109"/>
        <end position="127"/>
    </location>
</feature>
<evidence type="ECO:0000313" key="19">
    <source>
        <dbReference type="EMBL" id="STP10814.1"/>
    </source>
</evidence>
<evidence type="ECO:0000256" key="12">
    <source>
        <dbReference type="ARBA" id="ARBA00023209"/>
    </source>
</evidence>
<evidence type="ECO:0000256" key="8">
    <source>
        <dbReference type="ARBA" id="ARBA00022692"/>
    </source>
</evidence>
<keyword evidence="6" id="KW-0444">Lipid biosynthesis</keyword>
<dbReference type="InterPro" id="IPR000462">
    <property type="entry name" value="CDP-OH_P_trans"/>
</dbReference>
<comment type="similarity">
    <text evidence="3 16">Belongs to the CDP-alcohol phosphatidyltransferase class-I family.</text>
</comment>
<dbReference type="Gene3D" id="1.20.120.1760">
    <property type="match status" value="1"/>
</dbReference>
<dbReference type="PANTHER" id="PTHR14269">
    <property type="entry name" value="CDP-DIACYLGLYCEROL--GLYCEROL-3-PHOSPHATE 3-PHOSPHATIDYLTRANSFERASE-RELATED"/>
    <property type="match status" value="1"/>
</dbReference>
<evidence type="ECO:0000256" key="10">
    <source>
        <dbReference type="ARBA" id="ARBA00023098"/>
    </source>
</evidence>